<dbReference type="EMBL" id="AY380826">
    <property type="protein sequence ID" value="AAU10924.1"/>
    <property type="molecule type" value="Genomic_DNA"/>
</dbReference>
<evidence type="ECO:0000313" key="3">
    <source>
        <dbReference type="Proteomes" id="UP000106699"/>
    </source>
</evidence>
<accession>Q678D2</accession>
<protein>
    <submittedName>
        <fullName evidence="2">Uncharacterized protein</fullName>
    </submittedName>
</protein>
<reference evidence="2 3" key="1">
    <citation type="journal article" date="2004" name="J. Virol.">
        <title>Complete genome sequence of lymphocystis disease virus isolated from China.</title>
        <authorList>
            <person name="Zhang Q.Y."/>
            <person name="Xiao F."/>
            <person name="Xie J."/>
            <person name="Li Z.Q."/>
            <person name="Gui J.F."/>
        </authorList>
    </citation>
    <scope>NUCLEOTIDE SEQUENCE [LARGE SCALE GENOMIC DNA]</scope>
</reference>
<proteinExistence type="predicted"/>
<evidence type="ECO:0000256" key="1">
    <source>
        <dbReference type="SAM" id="MobiDB-lite"/>
    </source>
</evidence>
<feature type="region of interest" description="Disordered" evidence="1">
    <location>
        <begin position="38"/>
        <end position="58"/>
    </location>
</feature>
<dbReference type="KEGG" id="vg:2978974"/>
<organism evidence="2 3">
    <name type="scientific">lymphocystis disease virus-China</name>
    <dbReference type="NCBI Taxonomy" id="256729"/>
    <lineage>
        <taxon>Viruses</taxon>
        <taxon>Varidnaviria</taxon>
        <taxon>Bamfordvirae</taxon>
        <taxon>Nucleocytoviricota</taxon>
        <taxon>Megaviricetes</taxon>
        <taxon>Pimascovirales</taxon>
        <taxon>Pimascovirales incertae sedis</taxon>
        <taxon>Iridoviridae</taxon>
        <taxon>Alphairidovirinae</taxon>
        <taxon>Lymphocystivirus</taxon>
        <taxon>Lymphocystivirus paralichthys1</taxon>
        <taxon>Lymphocystis disease virus 2</taxon>
    </lineage>
</organism>
<name>Q678D2_9VIRU</name>
<keyword evidence="3" id="KW-1185">Reference proteome</keyword>
<dbReference type="RefSeq" id="YP_073586.1">
    <property type="nucleotide sequence ID" value="NC_005902.1"/>
</dbReference>
<dbReference type="Proteomes" id="UP000106699">
    <property type="component" value="Segment"/>
</dbReference>
<evidence type="ECO:0000313" key="2">
    <source>
        <dbReference type="EMBL" id="AAU10924.1"/>
    </source>
</evidence>
<sequence>MGIISLVSLPAQYKSLAQKVSLPVKFFKIPALIRSSLSGSSMTTHRTPPPVRASSGLA</sequence>
<dbReference type="OrthoDB" id="276at2017756"/>
<dbReference type="GeneID" id="2978974"/>